<reference evidence="2" key="1">
    <citation type="submission" date="2019-03" db="EMBL/GenBank/DDBJ databases">
        <title>Improved annotation for the trematode Fasciola hepatica.</title>
        <authorList>
            <person name="Choi Y.-J."/>
            <person name="Martin J."/>
            <person name="Mitreva M."/>
        </authorList>
    </citation>
    <scope>NUCLEOTIDE SEQUENCE [LARGE SCALE GENOMIC DNA]</scope>
</reference>
<dbReference type="EMBL" id="JXXN02000195">
    <property type="protein sequence ID" value="THD28263.1"/>
    <property type="molecule type" value="Genomic_DNA"/>
</dbReference>
<proteinExistence type="predicted"/>
<evidence type="ECO:0000313" key="2">
    <source>
        <dbReference type="EMBL" id="THD28263.1"/>
    </source>
</evidence>
<keyword evidence="1" id="KW-0472">Membrane</keyword>
<keyword evidence="3" id="KW-1185">Reference proteome</keyword>
<name>A0A4E0RLF5_FASHE</name>
<sequence length="147" mass="16242">MCLSNKILSRFFSFASRSHLCLVLSFGCISTSIITTIVITFVHLTVCTVLSSTPPPICFVCGLHIFRVEYTAPFEILWFSLKSACSAGQLANFSPIQFDRLLICSSVPLSLHVFGPVGLYPINAATHPPVHPFVFPVVCQLWIFFDA</sequence>
<protein>
    <submittedName>
        <fullName evidence="2">Uncharacterized protein</fullName>
    </submittedName>
</protein>
<comment type="caution">
    <text evidence="2">The sequence shown here is derived from an EMBL/GenBank/DDBJ whole genome shotgun (WGS) entry which is preliminary data.</text>
</comment>
<feature type="transmembrane region" description="Helical" evidence="1">
    <location>
        <begin position="20"/>
        <end position="44"/>
    </location>
</feature>
<evidence type="ECO:0000256" key="1">
    <source>
        <dbReference type="SAM" id="Phobius"/>
    </source>
</evidence>
<dbReference type="PROSITE" id="PS51257">
    <property type="entry name" value="PROKAR_LIPOPROTEIN"/>
    <property type="match status" value="1"/>
</dbReference>
<gene>
    <name evidence="2" type="ORF">D915_000848</name>
</gene>
<evidence type="ECO:0000313" key="3">
    <source>
        <dbReference type="Proteomes" id="UP000230066"/>
    </source>
</evidence>
<keyword evidence="1" id="KW-0812">Transmembrane</keyword>
<accession>A0A4E0RLF5</accession>
<organism evidence="2 3">
    <name type="scientific">Fasciola hepatica</name>
    <name type="common">Liver fluke</name>
    <dbReference type="NCBI Taxonomy" id="6192"/>
    <lineage>
        <taxon>Eukaryota</taxon>
        <taxon>Metazoa</taxon>
        <taxon>Spiralia</taxon>
        <taxon>Lophotrochozoa</taxon>
        <taxon>Platyhelminthes</taxon>
        <taxon>Trematoda</taxon>
        <taxon>Digenea</taxon>
        <taxon>Plagiorchiida</taxon>
        <taxon>Echinostomata</taxon>
        <taxon>Echinostomatoidea</taxon>
        <taxon>Fasciolidae</taxon>
        <taxon>Fasciola</taxon>
    </lineage>
</organism>
<dbReference type="Proteomes" id="UP000230066">
    <property type="component" value="Unassembled WGS sequence"/>
</dbReference>
<keyword evidence="1" id="KW-1133">Transmembrane helix</keyword>
<dbReference type="AlphaFoldDB" id="A0A4E0RLF5"/>